<dbReference type="GO" id="GO:0008654">
    <property type="term" value="P:phospholipid biosynthetic process"/>
    <property type="evidence" value="ECO:0007669"/>
    <property type="project" value="TreeGrafter"/>
</dbReference>
<dbReference type="Proteomes" id="UP000800093">
    <property type="component" value="Unassembled WGS sequence"/>
</dbReference>
<organism evidence="2 3">
    <name type="scientific">Lojkania enalia</name>
    <dbReference type="NCBI Taxonomy" id="147567"/>
    <lineage>
        <taxon>Eukaryota</taxon>
        <taxon>Fungi</taxon>
        <taxon>Dikarya</taxon>
        <taxon>Ascomycota</taxon>
        <taxon>Pezizomycotina</taxon>
        <taxon>Dothideomycetes</taxon>
        <taxon>Pleosporomycetidae</taxon>
        <taxon>Pleosporales</taxon>
        <taxon>Pleosporales incertae sedis</taxon>
        <taxon>Lojkania</taxon>
    </lineage>
</organism>
<reference evidence="3" key="1">
    <citation type="journal article" date="2020" name="Stud. Mycol.">
        <title>101 Dothideomycetes genomes: A test case for predicting lifestyles and emergence of pathogens.</title>
        <authorList>
            <person name="Haridas S."/>
            <person name="Albert R."/>
            <person name="Binder M."/>
            <person name="Bloem J."/>
            <person name="LaButti K."/>
            <person name="Salamov A."/>
            <person name="Andreopoulos B."/>
            <person name="Baker S."/>
            <person name="Barry K."/>
            <person name="Bills G."/>
            <person name="Bluhm B."/>
            <person name="Cannon C."/>
            <person name="Castanera R."/>
            <person name="Culley D."/>
            <person name="Daum C."/>
            <person name="Ezra D."/>
            <person name="Gonzalez J."/>
            <person name="Henrissat B."/>
            <person name="Kuo A."/>
            <person name="Liang C."/>
            <person name="Lipzen A."/>
            <person name="Lutzoni F."/>
            <person name="Magnuson J."/>
            <person name="Mondo S."/>
            <person name="Nolan M."/>
            <person name="Ohm R."/>
            <person name="Pangilinan J."/>
            <person name="Park H.-J."/>
            <person name="Ramirez L."/>
            <person name="Alfaro M."/>
            <person name="Sun H."/>
            <person name="Tritt A."/>
            <person name="Yoshinaga Y."/>
            <person name="Zwiers L.-H."/>
            <person name="Turgeon B."/>
            <person name="Goodwin S."/>
            <person name="Spatafora J."/>
            <person name="Crous P."/>
            <person name="Grigoriev I."/>
        </authorList>
    </citation>
    <scope>NUCLEOTIDE SEQUENCE [LARGE SCALE GENOMIC DNA]</scope>
    <source>
        <strain evidence="3">CBS 304.66</strain>
    </source>
</reference>
<proteinExistence type="predicted"/>
<keyword evidence="1" id="KW-0812">Transmembrane</keyword>
<sequence length="549" mass="60606">MVNDVQQKRPVSRTYRAAVAFLSLVTKIYLREFRVQGVSNIPRDGGLIIVAGPHSNQMLDPTVVMQALLSEGNRSASNIIPTVWMKTRIVGFLARCLEAIVLERPSDFQKQGSGAIYMTDFSSDIAVVHGIDTKFMSETKSGDTLFLPKFAGSVSSATIRTVMADNMLILKCHFHPQEAAIRKLNRCSSSDTSANITHSEGSPYYIAPKLDRSQLYTNIACHLTDGGSALIFPEGASHDTPGFIPLHVGAAIMALEEKLRNPHSVTAILPCGIAHSGAHIFRSKVNVHFGNPIRVSRALAIRYGEGKREQAISFLMEDIRKELLEAKQNAETVDNTLLRPEVGKPLLKKTLRSVQKRSVRSSPLLKHYELLRKLGLTNDHLMTAALTSKLRIRVKQMMYFSMLMITGALMLPGLLLYSPLIVPVEIYARRRAQFSTKLSPWRKAGLDTFATNRVIACIALLPAFIGLYLGLDVAWAYYMTSEATTFPALMAMMVTATFVVLGASAWVGIAAADKASDLLQSLRDYNLLCLLKGAKSPKSLEKYFQESRT</sequence>
<dbReference type="PANTHER" id="PTHR31605:SF0">
    <property type="entry name" value="GLYCEROL-3-PHOSPHATE O-ACYLTRANSFERASE 1"/>
    <property type="match status" value="1"/>
</dbReference>
<evidence type="ECO:0008006" key="4">
    <source>
        <dbReference type="Google" id="ProtNLM"/>
    </source>
</evidence>
<feature type="transmembrane region" description="Helical" evidence="1">
    <location>
        <begin position="397"/>
        <end position="428"/>
    </location>
</feature>
<feature type="transmembrane region" description="Helical" evidence="1">
    <location>
        <begin position="449"/>
        <end position="469"/>
    </location>
</feature>
<evidence type="ECO:0000256" key="1">
    <source>
        <dbReference type="SAM" id="Phobius"/>
    </source>
</evidence>
<dbReference type="GO" id="GO:0004366">
    <property type="term" value="F:glycerol-3-phosphate O-acyltransferase activity"/>
    <property type="evidence" value="ECO:0007669"/>
    <property type="project" value="TreeGrafter"/>
</dbReference>
<dbReference type="AlphaFoldDB" id="A0A9P4N164"/>
<keyword evidence="1" id="KW-1133">Transmembrane helix</keyword>
<feature type="transmembrane region" description="Helical" evidence="1">
    <location>
        <begin position="489"/>
        <end position="512"/>
    </location>
</feature>
<dbReference type="PANTHER" id="PTHR31605">
    <property type="entry name" value="GLYCEROL-3-PHOSPHATE O-ACYLTRANSFERASE 1"/>
    <property type="match status" value="1"/>
</dbReference>
<dbReference type="GO" id="GO:0016287">
    <property type="term" value="F:glycerone-phosphate O-acyltransferase activity"/>
    <property type="evidence" value="ECO:0007669"/>
    <property type="project" value="TreeGrafter"/>
</dbReference>
<keyword evidence="1" id="KW-0472">Membrane</keyword>
<dbReference type="EMBL" id="ML986645">
    <property type="protein sequence ID" value="KAF2262032.1"/>
    <property type="molecule type" value="Genomic_DNA"/>
</dbReference>
<gene>
    <name evidence="2" type="ORF">CC78DRAFT_618831</name>
</gene>
<protein>
    <recommendedName>
        <fullName evidence="4">Phospholipid/glycerol acyltransferase domain-containing protein</fullName>
    </recommendedName>
</protein>
<accession>A0A9P4N164</accession>
<comment type="caution">
    <text evidence="2">The sequence shown here is derived from an EMBL/GenBank/DDBJ whole genome shotgun (WGS) entry which is preliminary data.</text>
</comment>
<evidence type="ECO:0000313" key="2">
    <source>
        <dbReference type="EMBL" id="KAF2262032.1"/>
    </source>
</evidence>
<keyword evidence="3" id="KW-1185">Reference proteome</keyword>
<dbReference type="InterPro" id="IPR052744">
    <property type="entry name" value="GPAT/DAPAT"/>
</dbReference>
<evidence type="ECO:0000313" key="3">
    <source>
        <dbReference type="Proteomes" id="UP000800093"/>
    </source>
</evidence>
<dbReference type="SUPFAM" id="SSF69593">
    <property type="entry name" value="Glycerol-3-phosphate (1)-acyltransferase"/>
    <property type="match status" value="1"/>
</dbReference>
<name>A0A9P4N164_9PLEO</name>